<dbReference type="Pfam" id="PF00475">
    <property type="entry name" value="IGPD"/>
    <property type="match status" value="1"/>
</dbReference>
<evidence type="ECO:0000256" key="3">
    <source>
        <dbReference type="ARBA" id="ARBA00023239"/>
    </source>
</evidence>
<evidence type="ECO:0000256" key="2">
    <source>
        <dbReference type="ARBA" id="ARBA00023102"/>
    </source>
</evidence>
<dbReference type="AlphaFoldDB" id="A0A7S2RL94"/>
<dbReference type="GO" id="GO:0004424">
    <property type="term" value="F:imidazoleglycerol-phosphate dehydratase activity"/>
    <property type="evidence" value="ECO:0007669"/>
    <property type="project" value="InterPro"/>
</dbReference>
<reference evidence="4" key="1">
    <citation type="submission" date="2021-01" db="EMBL/GenBank/DDBJ databases">
        <authorList>
            <person name="Corre E."/>
            <person name="Pelletier E."/>
            <person name="Niang G."/>
            <person name="Scheremetjew M."/>
            <person name="Finn R."/>
            <person name="Kale V."/>
            <person name="Holt S."/>
            <person name="Cochrane G."/>
            <person name="Meng A."/>
            <person name="Brown T."/>
            <person name="Cohen L."/>
        </authorList>
    </citation>
    <scope>NUCLEOTIDE SEQUENCE</scope>
    <source>
        <strain evidence="4">CCMP1452</strain>
    </source>
</reference>
<dbReference type="PANTHER" id="PTHR23133:SF2">
    <property type="entry name" value="IMIDAZOLEGLYCEROL-PHOSPHATE DEHYDRATASE"/>
    <property type="match status" value="1"/>
</dbReference>
<dbReference type="InterPro" id="IPR000807">
    <property type="entry name" value="ImidazoleglycerolP_deHydtase"/>
</dbReference>
<proteinExistence type="predicted"/>
<protein>
    <submittedName>
        <fullName evidence="4">Uncharacterized protein</fullName>
    </submittedName>
</protein>
<name>A0A7S2RL94_9STRA</name>
<dbReference type="PANTHER" id="PTHR23133">
    <property type="entry name" value="IMIDAZOLEGLYCEROL-PHOSPHATE DEHYDRATASE HIS7"/>
    <property type="match status" value="1"/>
</dbReference>
<dbReference type="InterPro" id="IPR020568">
    <property type="entry name" value="Ribosomal_Su5_D2-typ_SF"/>
</dbReference>
<dbReference type="SUPFAM" id="SSF54211">
    <property type="entry name" value="Ribosomal protein S5 domain 2-like"/>
    <property type="match status" value="1"/>
</dbReference>
<evidence type="ECO:0000256" key="1">
    <source>
        <dbReference type="ARBA" id="ARBA00022605"/>
    </source>
</evidence>
<organism evidence="4">
    <name type="scientific">Eucampia antarctica</name>
    <dbReference type="NCBI Taxonomy" id="49252"/>
    <lineage>
        <taxon>Eukaryota</taxon>
        <taxon>Sar</taxon>
        <taxon>Stramenopiles</taxon>
        <taxon>Ochrophyta</taxon>
        <taxon>Bacillariophyta</taxon>
        <taxon>Mediophyceae</taxon>
        <taxon>Biddulphiophycidae</taxon>
        <taxon>Hemiaulales</taxon>
        <taxon>Hemiaulaceae</taxon>
        <taxon>Eucampia</taxon>
    </lineage>
</organism>
<dbReference type="InterPro" id="IPR038494">
    <property type="entry name" value="IGPD_sf"/>
</dbReference>
<keyword evidence="2" id="KW-0368">Histidine biosynthesis</keyword>
<evidence type="ECO:0000313" key="4">
    <source>
        <dbReference type="EMBL" id="CAD9674216.1"/>
    </source>
</evidence>
<keyword evidence="3" id="KW-0456">Lyase</keyword>
<dbReference type="Gene3D" id="3.30.230.40">
    <property type="entry name" value="Imidazole glycerol phosphate dehydratase, domain 1"/>
    <property type="match status" value="1"/>
</dbReference>
<gene>
    <name evidence="4" type="ORF">EANT1437_LOCUS7788</name>
</gene>
<dbReference type="GO" id="GO:0000105">
    <property type="term" value="P:L-histidine biosynthetic process"/>
    <property type="evidence" value="ECO:0007669"/>
    <property type="project" value="UniProtKB-KW"/>
</dbReference>
<keyword evidence="1" id="KW-0028">Amino-acid biosynthesis</keyword>
<dbReference type="EMBL" id="HBHI01015244">
    <property type="protein sequence ID" value="CAD9674216.1"/>
    <property type="molecule type" value="Transcribed_RNA"/>
</dbReference>
<accession>A0A7S2RL94</accession>
<sequence length="140" mass="15359">MGQCLNRALGTKAGLVRMWSSYDHNIQAVLDLSNRPCLIHNIKFGKDEYVGDVSVEMLNHALESLVMNAHITLHLVCTATDNKNTHDDDNNNNDDDNNDGDGMANWIHIAKALGKAFKFCTSQDTRRGGKTASSKGTLSV</sequence>